<sequence length="35" mass="3994">MVQQFKKSLQIKRASRIPEGPLKKLKCGFIKSASF</sequence>
<dbReference type="HOGENOM" id="CLU_3366070_0_0_10"/>
<dbReference type="EMBL" id="CP007035">
    <property type="protein sequence ID" value="AHF17762.1"/>
    <property type="molecule type" value="Genomic_DNA"/>
</dbReference>
<keyword evidence="2" id="KW-1185">Reference proteome</keyword>
<evidence type="ECO:0000313" key="1">
    <source>
        <dbReference type="EMBL" id="AHF17762.1"/>
    </source>
</evidence>
<proteinExistence type="predicted"/>
<protein>
    <submittedName>
        <fullName evidence="1">Uncharacterized protein</fullName>
    </submittedName>
</protein>
<dbReference type="KEGG" id="nso:NIASO_13820"/>
<reference evidence="1 2" key="1">
    <citation type="submission" date="2013-12" db="EMBL/GenBank/DDBJ databases">
        <authorList>
            <consortium name="DOE Joint Genome Institute"/>
            <person name="Eisen J."/>
            <person name="Huntemann M."/>
            <person name="Han J."/>
            <person name="Chen A."/>
            <person name="Kyrpides N."/>
            <person name="Mavromatis K."/>
            <person name="Markowitz V."/>
            <person name="Palaniappan K."/>
            <person name="Ivanova N."/>
            <person name="Schaumberg A."/>
            <person name="Pati A."/>
            <person name="Liolios K."/>
            <person name="Nordberg H.P."/>
            <person name="Cantor M.N."/>
            <person name="Hua S.X."/>
            <person name="Woyke T."/>
        </authorList>
    </citation>
    <scope>NUCLEOTIDE SEQUENCE [LARGE SCALE GENOMIC DNA]</scope>
    <source>
        <strain evidence="2">DSM 19437</strain>
    </source>
</reference>
<evidence type="ECO:0000313" key="2">
    <source>
        <dbReference type="Proteomes" id="UP000003586"/>
    </source>
</evidence>
<organism evidence="1 2">
    <name type="scientific">Niabella soli DSM 19437</name>
    <dbReference type="NCBI Taxonomy" id="929713"/>
    <lineage>
        <taxon>Bacteria</taxon>
        <taxon>Pseudomonadati</taxon>
        <taxon>Bacteroidota</taxon>
        <taxon>Chitinophagia</taxon>
        <taxon>Chitinophagales</taxon>
        <taxon>Chitinophagaceae</taxon>
        <taxon>Niabella</taxon>
    </lineage>
</organism>
<dbReference type="AlphaFoldDB" id="W0F441"/>
<gene>
    <name evidence="1" type="ORF">NIASO_13820</name>
</gene>
<name>W0F441_9BACT</name>
<dbReference type="Proteomes" id="UP000003586">
    <property type="component" value="Chromosome"/>
</dbReference>
<accession>W0F441</accession>